<gene>
    <name evidence="2" type="ORF">FNV43_RR16950</name>
</gene>
<evidence type="ECO:0000256" key="1">
    <source>
        <dbReference type="SAM" id="MobiDB-lite"/>
    </source>
</evidence>
<evidence type="ECO:0000313" key="3">
    <source>
        <dbReference type="Proteomes" id="UP000796880"/>
    </source>
</evidence>
<proteinExistence type="predicted"/>
<feature type="region of interest" description="Disordered" evidence="1">
    <location>
        <begin position="98"/>
        <end position="119"/>
    </location>
</feature>
<accession>A0A8K0MCV7</accession>
<protein>
    <submittedName>
        <fullName evidence="2">Uncharacterized protein</fullName>
    </submittedName>
</protein>
<name>A0A8K0MCV7_9ROSA</name>
<dbReference type="Proteomes" id="UP000796880">
    <property type="component" value="Unassembled WGS sequence"/>
</dbReference>
<evidence type="ECO:0000313" key="2">
    <source>
        <dbReference type="EMBL" id="KAF3443029.1"/>
    </source>
</evidence>
<sequence length="119" mass="12866">MTALLRLLDRGDLLLLSFRRNNFRSKINAFTGHGAAGELNFLPSTTVDLQKIRKSMKAFRGTGAVPAKEPPTLKSANWLWTFGSYHIRAKGNCSEPSLPGPVTGVDTGVDTVANPPADQ</sequence>
<reference evidence="2" key="1">
    <citation type="submission" date="2020-03" db="EMBL/GenBank/DDBJ databases">
        <title>A high-quality chromosome-level genome assembly of a woody plant with both climbing and erect habits, Rhamnella rubrinervis.</title>
        <authorList>
            <person name="Lu Z."/>
            <person name="Yang Y."/>
            <person name="Zhu X."/>
            <person name="Sun Y."/>
        </authorList>
    </citation>
    <scope>NUCLEOTIDE SEQUENCE</scope>
    <source>
        <strain evidence="2">BYM</strain>
        <tissue evidence="2">Leaf</tissue>
    </source>
</reference>
<keyword evidence="3" id="KW-1185">Reference proteome</keyword>
<dbReference type="AlphaFoldDB" id="A0A8K0MCV7"/>
<feature type="compositionally biased region" description="Low complexity" evidence="1">
    <location>
        <begin position="100"/>
        <end position="112"/>
    </location>
</feature>
<organism evidence="2 3">
    <name type="scientific">Rhamnella rubrinervis</name>
    <dbReference type="NCBI Taxonomy" id="2594499"/>
    <lineage>
        <taxon>Eukaryota</taxon>
        <taxon>Viridiplantae</taxon>
        <taxon>Streptophyta</taxon>
        <taxon>Embryophyta</taxon>
        <taxon>Tracheophyta</taxon>
        <taxon>Spermatophyta</taxon>
        <taxon>Magnoliopsida</taxon>
        <taxon>eudicotyledons</taxon>
        <taxon>Gunneridae</taxon>
        <taxon>Pentapetalae</taxon>
        <taxon>rosids</taxon>
        <taxon>fabids</taxon>
        <taxon>Rosales</taxon>
        <taxon>Rhamnaceae</taxon>
        <taxon>rhamnoid group</taxon>
        <taxon>Rhamneae</taxon>
        <taxon>Rhamnella</taxon>
    </lineage>
</organism>
<comment type="caution">
    <text evidence="2">The sequence shown here is derived from an EMBL/GenBank/DDBJ whole genome shotgun (WGS) entry which is preliminary data.</text>
</comment>
<dbReference type="EMBL" id="VOIH02000007">
    <property type="protein sequence ID" value="KAF3443029.1"/>
    <property type="molecule type" value="Genomic_DNA"/>
</dbReference>